<dbReference type="Proteomes" id="UP000050794">
    <property type="component" value="Unassembled WGS sequence"/>
</dbReference>
<dbReference type="WBParaSite" id="TCNE_0001369601-mRNA-1">
    <property type="protein sequence ID" value="TCNE_0001369601-mRNA-1"/>
    <property type="gene ID" value="TCNE_0001369601"/>
</dbReference>
<reference evidence="3" key="1">
    <citation type="submission" date="2016-06" db="UniProtKB">
        <authorList>
            <consortium name="WormBaseParasite"/>
        </authorList>
    </citation>
    <scope>IDENTIFICATION</scope>
</reference>
<evidence type="ECO:0000313" key="3">
    <source>
        <dbReference type="WBParaSite" id="TCNE_0001369601-mRNA-1"/>
    </source>
</evidence>
<evidence type="ECO:0000313" key="1">
    <source>
        <dbReference type="EMBL" id="VDM45016.1"/>
    </source>
</evidence>
<organism evidence="2 3">
    <name type="scientific">Toxocara canis</name>
    <name type="common">Canine roundworm</name>
    <dbReference type="NCBI Taxonomy" id="6265"/>
    <lineage>
        <taxon>Eukaryota</taxon>
        <taxon>Metazoa</taxon>
        <taxon>Ecdysozoa</taxon>
        <taxon>Nematoda</taxon>
        <taxon>Chromadorea</taxon>
        <taxon>Rhabditida</taxon>
        <taxon>Spirurina</taxon>
        <taxon>Ascaridomorpha</taxon>
        <taxon>Ascaridoidea</taxon>
        <taxon>Toxocaridae</taxon>
        <taxon>Toxocara</taxon>
    </lineage>
</organism>
<gene>
    <name evidence="1" type="ORF">TCNE_LOCUS13695</name>
</gene>
<evidence type="ECO:0000313" key="2">
    <source>
        <dbReference type="Proteomes" id="UP000050794"/>
    </source>
</evidence>
<proteinExistence type="predicted"/>
<sequence length="99" mass="11440">MFVALEDVLEVGGMFAARFVTPSTVSAFRIQLYRNFSAATTFQTVRVDTETIFFGTVILRAIMDLMQEQMDAHRALQMFSMRHCPWGMRRLRNDVAELE</sequence>
<keyword evidence="2" id="KW-1185">Reference proteome</keyword>
<protein>
    <submittedName>
        <fullName evidence="1 3">Uncharacterized protein</fullName>
    </submittedName>
</protein>
<name>A0A183UYX6_TOXCA</name>
<reference evidence="1 2" key="2">
    <citation type="submission" date="2018-11" db="EMBL/GenBank/DDBJ databases">
        <authorList>
            <consortium name="Pathogen Informatics"/>
        </authorList>
    </citation>
    <scope>NUCLEOTIDE SEQUENCE [LARGE SCALE GENOMIC DNA]</scope>
</reference>
<dbReference type="AlphaFoldDB" id="A0A183UYX6"/>
<dbReference type="EMBL" id="UYWY01021849">
    <property type="protein sequence ID" value="VDM45016.1"/>
    <property type="molecule type" value="Genomic_DNA"/>
</dbReference>
<accession>A0A183UYX6</accession>